<dbReference type="Proteomes" id="UP000248423">
    <property type="component" value="Unassembled WGS sequence"/>
</dbReference>
<accession>A0A319DZG4</accession>
<evidence type="ECO:0000313" key="2">
    <source>
        <dbReference type="Proteomes" id="UP000248423"/>
    </source>
</evidence>
<name>A0A319DZG4_ASPSB</name>
<protein>
    <submittedName>
        <fullName evidence="1">Uncharacterized protein</fullName>
    </submittedName>
</protein>
<dbReference type="VEuPathDB" id="FungiDB:BO78DRAFT_206223"/>
<gene>
    <name evidence="1" type="ORF">BO78DRAFT_206223</name>
</gene>
<keyword evidence="2" id="KW-1185">Reference proteome</keyword>
<organism evidence="1 2">
    <name type="scientific">Aspergillus sclerotiicarbonarius (strain CBS 121057 / IBT 28362)</name>
    <dbReference type="NCBI Taxonomy" id="1448318"/>
    <lineage>
        <taxon>Eukaryota</taxon>
        <taxon>Fungi</taxon>
        <taxon>Dikarya</taxon>
        <taxon>Ascomycota</taxon>
        <taxon>Pezizomycotina</taxon>
        <taxon>Eurotiomycetes</taxon>
        <taxon>Eurotiomycetidae</taxon>
        <taxon>Eurotiales</taxon>
        <taxon>Aspergillaceae</taxon>
        <taxon>Aspergillus</taxon>
        <taxon>Aspergillus subgen. Circumdati</taxon>
    </lineage>
</organism>
<proteinExistence type="predicted"/>
<evidence type="ECO:0000313" key="1">
    <source>
        <dbReference type="EMBL" id="PYI03107.1"/>
    </source>
</evidence>
<dbReference type="EMBL" id="KZ826384">
    <property type="protein sequence ID" value="PYI03107.1"/>
    <property type="molecule type" value="Genomic_DNA"/>
</dbReference>
<sequence>MLNSAGSNAMLEILSLCLESVVESHASGFFGPFLFLFFWFSDFRLLRRLDPTHTTFHRGVRHNQHQQEPECCYSSKQSNQPGPDHMAPSRMSVTPWAPLPDRCSEPAGPVVDDARGPAYVGAELDGWHASSVPGWWSPSTKHDNNIGWRPSTKSPSPTKSIAPSLPVRSPWLSCVSDHRRPPFHCPKRGYPVGLLSRPVEAHRCWH</sequence>
<dbReference type="AlphaFoldDB" id="A0A319DZG4"/>
<reference evidence="1 2" key="1">
    <citation type="submission" date="2018-02" db="EMBL/GenBank/DDBJ databases">
        <title>The genomes of Aspergillus section Nigri reveals drivers in fungal speciation.</title>
        <authorList>
            <consortium name="DOE Joint Genome Institute"/>
            <person name="Vesth T.C."/>
            <person name="Nybo J."/>
            <person name="Theobald S."/>
            <person name="Brandl J."/>
            <person name="Frisvad J.C."/>
            <person name="Nielsen K.F."/>
            <person name="Lyhne E.K."/>
            <person name="Kogle M.E."/>
            <person name="Kuo A."/>
            <person name="Riley R."/>
            <person name="Clum A."/>
            <person name="Nolan M."/>
            <person name="Lipzen A."/>
            <person name="Salamov A."/>
            <person name="Henrissat B."/>
            <person name="Wiebenga A."/>
            <person name="De vries R.P."/>
            <person name="Grigoriev I.V."/>
            <person name="Mortensen U.H."/>
            <person name="Andersen M.R."/>
            <person name="Baker S.E."/>
        </authorList>
    </citation>
    <scope>NUCLEOTIDE SEQUENCE [LARGE SCALE GENOMIC DNA]</scope>
    <source>
        <strain evidence="1 2">CBS 121057</strain>
    </source>
</reference>